<dbReference type="GO" id="GO:0008970">
    <property type="term" value="F:phospholipase A1 activity"/>
    <property type="evidence" value="ECO:0007669"/>
    <property type="project" value="TreeGrafter"/>
</dbReference>
<sequence>MHPYHLGDHLVTQRFGYEHHGLYIGHGDVIHYANHQPESLPAQIEVCSLSTFSQGNPIRVAPHPHRCITPEESVNRAMSRLGEQEYSVLFNNCEHFVMWCIEDEHTSPQITELADLSAQASALYWVAQEVARENPRSELPHSLLNTSTQLTQLVTRQCAPSPLTTASVVVDTLCRVYRWLRD</sequence>
<reference evidence="5" key="1">
    <citation type="submission" date="2021-03" db="EMBL/GenBank/DDBJ databases">
        <title>Plesiomonas shigelloides zfcc0051, isolated from zebrafish feces.</title>
        <authorList>
            <person name="Vanderhoek Z."/>
            <person name="Gaulke C."/>
        </authorList>
    </citation>
    <scope>NUCLEOTIDE SEQUENCE</scope>
    <source>
        <strain evidence="5">Zfcc0051</strain>
    </source>
</reference>
<dbReference type="EMBL" id="JAFNAA010000001">
    <property type="protein sequence ID" value="MBO1106716.1"/>
    <property type="molecule type" value="Genomic_DNA"/>
</dbReference>
<dbReference type="Proteomes" id="UP000664658">
    <property type="component" value="Unassembled WGS sequence"/>
</dbReference>
<evidence type="ECO:0000313" key="5">
    <source>
        <dbReference type="EMBL" id="MBO1106716.1"/>
    </source>
</evidence>
<dbReference type="InterPro" id="IPR007053">
    <property type="entry name" value="LRAT_dom"/>
</dbReference>
<evidence type="ECO:0000256" key="1">
    <source>
        <dbReference type="ARBA" id="ARBA00022679"/>
    </source>
</evidence>
<name>A0A8I1W419_PLESH</name>
<dbReference type="PANTHER" id="PTHR13943:SF77">
    <property type="entry name" value="LRAT DOMAIN-CONTAINING PROTEIN"/>
    <property type="match status" value="1"/>
</dbReference>
<keyword evidence="2" id="KW-0378">Hydrolase</keyword>
<dbReference type="Gene3D" id="3.90.1720.10">
    <property type="entry name" value="endopeptidase domain like (from Nostoc punctiforme)"/>
    <property type="match status" value="1"/>
</dbReference>
<evidence type="ECO:0000256" key="3">
    <source>
        <dbReference type="ARBA" id="ARBA00023098"/>
    </source>
</evidence>
<dbReference type="Pfam" id="PF04970">
    <property type="entry name" value="LRAT"/>
    <property type="match status" value="1"/>
</dbReference>
<dbReference type="InterPro" id="IPR051496">
    <property type="entry name" value="H-rev107_PLA/AT"/>
</dbReference>
<keyword evidence="5" id="KW-0012">Acyltransferase</keyword>
<dbReference type="GO" id="GO:0070292">
    <property type="term" value="P:N-acylphosphatidylethanolamine metabolic process"/>
    <property type="evidence" value="ECO:0007669"/>
    <property type="project" value="TreeGrafter"/>
</dbReference>
<evidence type="ECO:0000259" key="4">
    <source>
        <dbReference type="PROSITE" id="PS51934"/>
    </source>
</evidence>
<accession>A0A8I1W419</accession>
<dbReference type="PROSITE" id="PS51934">
    <property type="entry name" value="LRAT"/>
    <property type="match status" value="1"/>
</dbReference>
<dbReference type="GO" id="GO:0016410">
    <property type="term" value="F:N-acyltransferase activity"/>
    <property type="evidence" value="ECO:0007669"/>
    <property type="project" value="TreeGrafter"/>
</dbReference>
<gene>
    <name evidence="5" type="ORF">J2R62_00515</name>
</gene>
<dbReference type="RefSeq" id="WP_207541406.1">
    <property type="nucleotide sequence ID" value="NZ_JAFNAA010000001.1"/>
</dbReference>
<dbReference type="GO" id="GO:0005737">
    <property type="term" value="C:cytoplasm"/>
    <property type="evidence" value="ECO:0007669"/>
    <property type="project" value="TreeGrafter"/>
</dbReference>
<proteinExistence type="predicted"/>
<keyword evidence="3" id="KW-0443">Lipid metabolism</keyword>
<dbReference type="PANTHER" id="PTHR13943">
    <property type="entry name" value="HRAS-LIKE SUPPRESSOR - RELATED"/>
    <property type="match status" value="1"/>
</dbReference>
<evidence type="ECO:0000313" key="6">
    <source>
        <dbReference type="Proteomes" id="UP000664658"/>
    </source>
</evidence>
<keyword evidence="1 5" id="KW-0808">Transferase</keyword>
<feature type="domain" description="LRAT" evidence="4">
    <location>
        <begin position="9"/>
        <end position="109"/>
    </location>
</feature>
<organism evidence="5 6">
    <name type="scientific">Plesiomonas shigelloides</name>
    <name type="common">Aeromonas shigelloides</name>
    <dbReference type="NCBI Taxonomy" id="703"/>
    <lineage>
        <taxon>Bacteria</taxon>
        <taxon>Pseudomonadati</taxon>
        <taxon>Pseudomonadota</taxon>
        <taxon>Gammaproteobacteria</taxon>
        <taxon>Enterobacterales</taxon>
        <taxon>Enterobacteriaceae</taxon>
        <taxon>Plesiomonas</taxon>
    </lineage>
</organism>
<dbReference type="GO" id="GO:0004623">
    <property type="term" value="F:phospholipase A2 activity"/>
    <property type="evidence" value="ECO:0007669"/>
    <property type="project" value="TreeGrafter"/>
</dbReference>
<protein>
    <submittedName>
        <fullName evidence="5">Lecithin retinol acyltransferase family protein</fullName>
    </submittedName>
</protein>
<dbReference type="AlphaFoldDB" id="A0A8I1W419"/>
<comment type="caution">
    <text evidence="5">The sequence shown here is derived from an EMBL/GenBank/DDBJ whole genome shotgun (WGS) entry which is preliminary data.</text>
</comment>
<evidence type="ECO:0000256" key="2">
    <source>
        <dbReference type="ARBA" id="ARBA00022801"/>
    </source>
</evidence>